<feature type="domain" description="Choline/carnitine acyltransferase" evidence="4">
    <location>
        <begin position="46"/>
        <end position="167"/>
    </location>
</feature>
<dbReference type="PANTHER" id="PTHR22589">
    <property type="entry name" value="CARNITINE O-ACYLTRANSFERASE"/>
    <property type="match status" value="1"/>
</dbReference>
<dbReference type="InterPro" id="IPR023213">
    <property type="entry name" value="CAT-like_dom_sf"/>
</dbReference>
<keyword evidence="2" id="KW-0808">Transferase</keyword>
<dbReference type="InterPro" id="IPR039551">
    <property type="entry name" value="Cho/carn_acyl_trans"/>
</dbReference>
<feature type="non-terminal residue" evidence="5">
    <location>
        <position position="169"/>
    </location>
</feature>
<accession>A0A0L0G2T4</accession>
<dbReference type="Gene3D" id="3.30.559.70">
    <property type="entry name" value="Choline/Carnitine o-acyltransferase, domain 2"/>
    <property type="match status" value="1"/>
</dbReference>
<dbReference type="eggNOG" id="KOG3716">
    <property type="taxonomic scope" value="Eukaryota"/>
</dbReference>
<dbReference type="RefSeq" id="XP_014157061.1">
    <property type="nucleotide sequence ID" value="XM_014301586.1"/>
</dbReference>
<evidence type="ECO:0000313" key="5">
    <source>
        <dbReference type="EMBL" id="KNC83159.1"/>
    </source>
</evidence>
<dbReference type="GO" id="GO:0004095">
    <property type="term" value="F:carnitine O-palmitoyltransferase activity"/>
    <property type="evidence" value="ECO:0007669"/>
    <property type="project" value="TreeGrafter"/>
</dbReference>
<evidence type="ECO:0000313" key="6">
    <source>
        <dbReference type="Proteomes" id="UP000054560"/>
    </source>
</evidence>
<dbReference type="EMBL" id="KQ241859">
    <property type="protein sequence ID" value="KNC83159.1"/>
    <property type="molecule type" value="Genomic_DNA"/>
</dbReference>
<sequence length="169" mass="19931">MTGHCDGWMYETSKPSWKTWLWGAGVKILMGKNPLLYSFQRTIPRLPVPSINGTVERYLASVKPVFPDDLYEKHAKDAKEFVKNEGPKLNRYLQLKSWLTDNYVTDWWEKYVYLRGRSPIMINSNYYVNGLYYYEATPVQVSRAANLSYRALQFKKFIDEQKLEPTVIR</sequence>
<protein>
    <recommendedName>
        <fullName evidence="4">Choline/carnitine acyltransferase domain-containing protein</fullName>
    </recommendedName>
</protein>
<evidence type="ECO:0000259" key="4">
    <source>
        <dbReference type="Pfam" id="PF00755"/>
    </source>
</evidence>
<dbReference type="PANTHER" id="PTHR22589:SF31">
    <property type="entry name" value="CARNITINE O-PALMITOYLTRANSFERASE"/>
    <property type="match status" value="1"/>
</dbReference>
<dbReference type="GO" id="GO:0009437">
    <property type="term" value="P:carnitine metabolic process"/>
    <property type="evidence" value="ECO:0007669"/>
    <property type="project" value="TreeGrafter"/>
</dbReference>
<dbReference type="Pfam" id="PF00755">
    <property type="entry name" value="Carn_acyltransf"/>
    <property type="match status" value="1"/>
</dbReference>
<dbReference type="OrthoDB" id="240216at2759"/>
<evidence type="ECO:0000256" key="1">
    <source>
        <dbReference type="ARBA" id="ARBA00005232"/>
    </source>
</evidence>
<keyword evidence="3" id="KW-0012">Acyltransferase</keyword>
<dbReference type="Gene3D" id="3.30.559.10">
    <property type="entry name" value="Chloramphenicol acetyltransferase-like domain"/>
    <property type="match status" value="1"/>
</dbReference>
<dbReference type="GeneID" id="25905092"/>
<dbReference type="GO" id="GO:0005739">
    <property type="term" value="C:mitochondrion"/>
    <property type="evidence" value="ECO:0007669"/>
    <property type="project" value="TreeGrafter"/>
</dbReference>
<reference evidence="5 6" key="1">
    <citation type="submission" date="2011-02" db="EMBL/GenBank/DDBJ databases">
        <title>The Genome Sequence of Sphaeroforma arctica JP610.</title>
        <authorList>
            <consortium name="The Broad Institute Genome Sequencing Platform"/>
            <person name="Russ C."/>
            <person name="Cuomo C."/>
            <person name="Young S.K."/>
            <person name="Zeng Q."/>
            <person name="Gargeya S."/>
            <person name="Alvarado L."/>
            <person name="Berlin A."/>
            <person name="Chapman S.B."/>
            <person name="Chen Z."/>
            <person name="Freedman E."/>
            <person name="Gellesch M."/>
            <person name="Goldberg J."/>
            <person name="Griggs A."/>
            <person name="Gujja S."/>
            <person name="Heilman E."/>
            <person name="Heiman D."/>
            <person name="Howarth C."/>
            <person name="Mehta T."/>
            <person name="Neiman D."/>
            <person name="Pearson M."/>
            <person name="Roberts A."/>
            <person name="Saif S."/>
            <person name="Shea T."/>
            <person name="Shenoy N."/>
            <person name="Sisk P."/>
            <person name="Stolte C."/>
            <person name="Sykes S."/>
            <person name="White J."/>
            <person name="Yandava C."/>
            <person name="Burger G."/>
            <person name="Gray M.W."/>
            <person name="Holland P.W.H."/>
            <person name="King N."/>
            <person name="Lang F.B.F."/>
            <person name="Roger A.J."/>
            <person name="Ruiz-Trillo I."/>
            <person name="Haas B."/>
            <person name="Nusbaum C."/>
            <person name="Birren B."/>
        </authorList>
    </citation>
    <scope>NUCLEOTIDE SEQUENCE [LARGE SCALE GENOMIC DNA]</scope>
    <source>
        <strain evidence="5 6">JP610</strain>
    </source>
</reference>
<dbReference type="SUPFAM" id="SSF52777">
    <property type="entry name" value="CoA-dependent acyltransferases"/>
    <property type="match status" value="1"/>
</dbReference>
<keyword evidence="6" id="KW-1185">Reference proteome</keyword>
<dbReference type="Proteomes" id="UP000054560">
    <property type="component" value="Unassembled WGS sequence"/>
</dbReference>
<gene>
    <name evidence="5" type="ORF">SARC_04588</name>
</gene>
<dbReference type="InterPro" id="IPR000542">
    <property type="entry name" value="Carn_acyl_trans"/>
</dbReference>
<dbReference type="AlphaFoldDB" id="A0A0L0G2T4"/>
<organism evidence="5 6">
    <name type="scientific">Sphaeroforma arctica JP610</name>
    <dbReference type="NCBI Taxonomy" id="667725"/>
    <lineage>
        <taxon>Eukaryota</taxon>
        <taxon>Ichthyosporea</taxon>
        <taxon>Ichthyophonida</taxon>
        <taxon>Sphaeroforma</taxon>
    </lineage>
</organism>
<dbReference type="STRING" id="667725.A0A0L0G2T4"/>
<dbReference type="InterPro" id="IPR042231">
    <property type="entry name" value="Cho/carn_acyl_trans_2"/>
</dbReference>
<comment type="similarity">
    <text evidence="1">Belongs to the carnitine/choline acetyltransferase family.</text>
</comment>
<name>A0A0L0G2T4_9EUKA</name>
<evidence type="ECO:0000256" key="3">
    <source>
        <dbReference type="ARBA" id="ARBA00023315"/>
    </source>
</evidence>
<evidence type="ECO:0000256" key="2">
    <source>
        <dbReference type="ARBA" id="ARBA00022679"/>
    </source>
</evidence>
<dbReference type="GO" id="GO:0006631">
    <property type="term" value="P:fatty acid metabolic process"/>
    <property type="evidence" value="ECO:0007669"/>
    <property type="project" value="TreeGrafter"/>
</dbReference>
<proteinExistence type="inferred from homology"/>